<name>A0A495DKG6_9PROT</name>
<feature type="chain" id="PRO_5019848010" description="Lipoprotein" evidence="1">
    <location>
        <begin position="23"/>
        <end position="157"/>
    </location>
</feature>
<dbReference type="PROSITE" id="PS51257">
    <property type="entry name" value="PROKAR_LIPOPROTEIN"/>
    <property type="match status" value="1"/>
</dbReference>
<protein>
    <recommendedName>
        <fullName evidence="4">Lipoprotein</fullName>
    </recommendedName>
</protein>
<dbReference type="OrthoDB" id="6025791at2"/>
<dbReference type="EMBL" id="RBIM01000002">
    <property type="protein sequence ID" value="RKR03105.1"/>
    <property type="molecule type" value="Genomic_DNA"/>
</dbReference>
<organism evidence="2 3">
    <name type="scientific">Maricaulis maris</name>
    <dbReference type="NCBI Taxonomy" id="74318"/>
    <lineage>
        <taxon>Bacteria</taxon>
        <taxon>Pseudomonadati</taxon>
        <taxon>Pseudomonadota</taxon>
        <taxon>Alphaproteobacteria</taxon>
        <taxon>Maricaulales</taxon>
        <taxon>Maricaulaceae</taxon>
        <taxon>Maricaulis</taxon>
    </lineage>
</organism>
<evidence type="ECO:0000313" key="2">
    <source>
        <dbReference type="EMBL" id="RKR03105.1"/>
    </source>
</evidence>
<proteinExistence type="predicted"/>
<feature type="signal peptide" evidence="1">
    <location>
        <begin position="1"/>
        <end position="22"/>
    </location>
</feature>
<dbReference type="RefSeq" id="WP_147422631.1">
    <property type="nucleotide sequence ID" value="NZ_RBIM01000002.1"/>
</dbReference>
<dbReference type="AlphaFoldDB" id="A0A495DKG6"/>
<accession>A0A495DKG6</accession>
<evidence type="ECO:0000256" key="1">
    <source>
        <dbReference type="SAM" id="SignalP"/>
    </source>
</evidence>
<comment type="caution">
    <text evidence="2">The sequence shown here is derived from an EMBL/GenBank/DDBJ whole genome shotgun (WGS) entry which is preliminary data.</text>
</comment>
<gene>
    <name evidence="2" type="ORF">C7435_1053</name>
</gene>
<keyword evidence="1" id="KW-0732">Signal</keyword>
<evidence type="ECO:0008006" key="4">
    <source>
        <dbReference type="Google" id="ProtNLM"/>
    </source>
</evidence>
<dbReference type="Proteomes" id="UP000273675">
    <property type="component" value="Unassembled WGS sequence"/>
</dbReference>
<evidence type="ECO:0000313" key="3">
    <source>
        <dbReference type="Proteomes" id="UP000273675"/>
    </source>
</evidence>
<sequence length="157" mass="17050">MRHTILSIALSGVAALALSSCASKPEPRVSASQAAFEQALAMALLGPMMEGRSPMSDGELQTRARAAQRYPLGSWDNPVRASGPGGQREYLSRLRCADGQTPRFERLGNFGAGIYRSIVDGYQLDCGSAQPGRVEVYMDMYHPGYREMLPVAGFFIM</sequence>
<reference evidence="2 3" key="1">
    <citation type="submission" date="2018-10" db="EMBL/GenBank/DDBJ databases">
        <title>Genomic Encyclopedia of Type Strains, Phase IV (KMG-IV): sequencing the most valuable type-strain genomes for metagenomic binning, comparative biology and taxonomic classification.</title>
        <authorList>
            <person name="Goeker M."/>
        </authorList>
    </citation>
    <scope>NUCLEOTIDE SEQUENCE [LARGE SCALE GENOMIC DNA]</scope>
    <source>
        <strain evidence="2 3">DSM 4734</strain>
    </source>
</reference>